<dbReference type="RefSeq" id="WP_121199276.1">
    <property type="nucleotide sequence ID" value="NZ_RBKU01000001.1"/>
</dbReference>
<dbReference type="Gene3D" id="1.20.120.450">
    <property type="entry name" value="dinb family like domain"/>
    <property type="match status" value="1"/>
</dbReference>
<dbReference type="SUPFAM" id="SSF109854">
    <property type="entry name" value="DinB/YfiT-like putative metalloenzymes"/>
    <property type="match status" value="1"/>
</dbReference>
<keyword evidence="3" id="KW-1185">Reference proteome</keyword>
<accession>A0A495J4B7</accession>
<comment type="caution">
    <text evidence="2">The sequence shown here is derived from an EMBL/GenBank/DDBJ whole genome shotgun (WGS) entry which is preliminary data.</text>
</comment>
<organism evidence="2 3">
    <name type="scientific">Mucilaginibacter gracilis</name>
    <dbReference type="NCBI Taxonomy" id="423350"/>
    <lineage>
        <taxon>Bacteria</taxon>
        <taxon>Pseudomonadati</taxon>
        <taxon>Bacteroidota</taxon>
        <taxon>Sphingobacteriia</taxon>
        <taxon>Sphingobacteriales</taxon>
        <taxon>Sphingobacteriaceae</taxon>
        <taxon>Mucilaginibacter</taxon>
    </lineage>
</organism>
<dbReference type="OrthoDB" id="948294at2"/>
<name>A0A495J4B7_9SPHI</name>
<dbReference type="InterPro" id="IPR034660">
    <property type="entry name" value="DinB/YfiT-like"/>
</dbReference>
<dbReference type="Proteomes" id="UP000268007">
    <property type="component" value="Unassembled WGS sequence"/>
</dbReference>
<evidence type="ECO:0000313" key="2">
    <source>
        <dbReference type="EMBL" id="RKR83820.1"/>
    </source>
</evidence>
<reference evidence="2 3" key="1">
    <citation type="submission" date="2018-10" db="EMBL/GenBank/DDBJ databases">
        <title>Genomic Encyclopedia of Archaeal and Bacterial Type Strains, Phase II (KMG-II): from individual species to whole genera.</title>
        <authorList>
            <person name="Goeker M."/>
        </authorList>
    </citation>
    <scope>NUCLEOTIDE SEQUENCE [LARGE SCALE GENOMIC DNA]</scope>
    <source>
        <strain evidence="2 3">DSM 18602</strain>
    </source>
</reference>
<sequence length="162" mass="18202">MELFIKMTIAAWNTQNARLNKLVNTLSNEQLATETAPGRNTGTYLFGHLIAVSDALLPIMGWGEKFYPELETIFLKNPDKSGLEQPSIETLKGYFTTINACIEQHIDTMQVADWFDRHTAVSAADFANEPHRNKLNIMINRTNHTSYHLGQMAYLASKADVG</sequence>
<gene>
    <name evidence="2" type="ORF">BDD43_4034</name>
</gene>
<evidence type="ECO:0000313" key="3">
    <source>
        <dbReference type="Proteomes" id="UP000268007"/>
    </source>
</evidence>
<dbReference type="InterPro" id="IPR024775">
    <property type="entry name" value="DinB-like"/>
</dbReference>
<proteinExistence type="predicted"/>
<dbReference type="AlphaFoldDB" id="A0A495J4B7"/>
<feature type="domain" description="DinB-like" evidence="1">
    <location>
        <begin position="14"/>
        <end position="152"/>
    </location>
</feature>
<protein>
    <submittedName>
        <fullName evidence="2">DinB family protein</fullName>
    </submittedName>
</protein>
<dbReference type="Pfam" id="PF12867">
    <property type="entry name" value="DinB_2"/>
    <property type="match status" value="1"/>
</dbReference>
<evidence type="ECO:0000259" key="1">
    <source>
        <dbReference type="Pfam" id="PF12867"/>
    </source>
</evidence>
<dbReference type="EMBL" id="RBKU01000001">
    <property type="protein sequence ID" value="RKR83820.1"/>
    <property type="molecule type" value="Genomic_DNA"/>
</dbReference>